<keyword evidence="4" id="KW-0808">Transferase</keyword>
<dbReference type="EC" id="2.7.13.3" evidence="2"/>
<dbReference type="SUPFAM" id="SSF55874">
    <property type="entry name" value="ATPase domain of HSP90 chaperone/DNA topoisomerase II/histidine kinase"/>
    <property type="match status" value="1"/>
</dbReference>
<evidence type="ECO:0000259" key="8">
    <source>
        <dbReference type="PROSITE" id="PS50109"/>
    </source>
</evidence>
<keyword evidence="10" id="KW-1185">Reference proteome</keyword>
<dbReference type="PANTHER" id="PTHR41523:SF8">
    <property type="entry name" value="ETHYLENE RESPONSE SENSOR PROTEIN"/>
    <property type="match status" value="1"/>
</dbReference>
<dbReference type="SMART" id="SM00387">
    <property type="entry name" value="HATPase_c"/>
    <property type="match status" value="1"/>
</dbReference>
<evidence type="ECO:0000313" key="10">
    <source>
        <dbReference type="Proteomes" id="UP001185984"/>
    </source>
</evidence>
<dbReference type="PRINTS" id="PR00344">
    <property type="entry name" value="BCTRLSENSOR"/>
</dbReference>
<protein>
    <recommendedName>
        <fullName evidence="2">histidine kinase</fullName>
        <ecNumber evidence="2">2.7.13.3</ecNumber>
    </recommendedName>
</protein>
<keyword evidence="6 9" id="KW-0418">Kinase</keyword>
<dbReference type="Gene3D" id="3.30.565.10">
    <property type="entry name" value="Histidine kinase-like ATPase, C-terminal domain"/>
    <property type="match status" value="1"/>
</dbReference>
<evidence type="ECO:0000256" key="7">
    <source>
        <dbReference type="ARBA" id="ARBA00022840"/>
    </source>
</evidence>
<evidence type="ECO:0000313" key="9">
    <source>
        <dbReference type="EMBL" id="MDV5825741.1"/>
    </source>
</evidence>
<dbReference type="RefSeq" id="WP_317518083.1">
    <property type="nucleotide sequence ID" value="NZ_JAPTHD010000018.1"/>
</dbReference>
<reference evidence="10" key="1">
    <citation type="journal article" date="2022" name="J Environ Chem Eng">
        <title>Biodegradation of petroleum oil using a constructed nonpathogenic and heavy metal-tolerant bacterial consortium isolated from marine sponges.</title>
        <authorList>
            <person name="Dechsakulwatana C."/>
            <person name="Rungsihiranrut A."/>
            <person name="Muangchinda C."/>
            <person name="Ningthoujam R."/>
            <person name="Klankeo P."/>
            <person name="Pinyakong O."/>
        </authorList>
    </citation>
    <scope>NUCLEOTIDE SEQUENCE [LARGE SCALE GENOMIC DNA]</scope>
    <source>
        <strain evidence="10">MO2-4</strain>
    </source>
</reference>
<keyword evidence="5" id="KW-0547">Nucleotide-binding</keyword>
<dbReference type="Pfam" id="PF13581">
    <property type="entry name" value="HATPase_c_2"/>
    <property type="match status" value="1"/>
</dbReference>
<gene>
    <name evidence="9" type="ORF">O0R41_19230</name>
</gene>
<dbReference type="InterPro" id="IPR004358">
    <property type="entry name" value="Sig_transdc_His_kin-like_C"/>
</dbReference>
<dbReference type="CDD" id="cd16936">
    <property type="entry name" value="HATPase_RsbW-like"/>
    <property type="match status" value="1"/>
</dbReference>
<evidence type="ECO:0000256" key="1">
    <source>
        <dbReference type="ARBA" id="ARBA00000085"/>
    </source>
</evidence>
<evidence type="ECO:0000256" key="6">
    <source>
        <dbReference type="ARBA" id="ARBA00022777"/>
    </source>
</evidence>
<feature type="domain" description="Histidine kinase" evidence="8">
    <location>
        <begin position="21"/>
        <end position="214"/>
    </location>
</feature>
<dbReference type="GO" id="GO:0016301">
    <property type="term" value="F:kinase activity"/>
    <property type="evidence" value="ECO:0007669"/>
    <property type="project" value="UniProtKB-KW"/>
</dbReference>
<comment type="caution">
    <text evidence="9">The sequence shown here is derived from an EMBL/GenBank/DDBJ whole genome shotgun (WGS) entry which is preliminary data.</text>
</comment>
<keyword evidence="7" id="KW-0067">ATP-binding</keyword>
<dbReference type="PANTHER" id="PTHR41523">
    <property type="entry name" value="TWO-COMPONENT SYSTEM SENSOR PROTEIN"/>
    <property type="match status" value="1"/>
</dbReference>
<dbReference type="InterPro" id="IPR011495">
    <property type="entry name" value="Sig_transdc_His_kin_sub2_dim/P"/>
</dbReference>
<evidence type="ECO:0000256" key="3">
    <source>
        <dbReference type="ARBA" id="ARBA00022553"/>
    </source>
</evidence>
<dbReference type="EMBL" id="JAPTHD010000018">
    <property type="protein sequence ID" value="MDV5825741.1"/>
    <property type="molecule type" value="Genomic_DNA"/>
</dbReference>
<name>A0ABU4A1T4_9SPHN</name>
<dbReference type="PROSITE" id="PS50109">
    <property type="entry name" value="HIS_KIN"/>
    <property type="match status" value="1"/>
</dbReference>
<evidence type="ECO:0000256" key="5">
    <source>
        <dbReference type="ARBA" id="ARBA00022741"/>
    </source>
</evidence>
<proteinExistence type="predicted"/>
<keyword evidence="3" id="KW-0597">Phosphoprotein</keyword>
<dbReference type="Proteomes" id="UP001185984">
    <property type="component" value="Unassembled WGS sequence"/>
</dbReference>
<dbReference type="InterPro" id="IPR005467">
    <property type="entry name" value="His_kinase_dom"/>
</dbReference>
<dbReference type="InterPro" id="IPR036890">
    <property type="entry name" value="HATPase_C_sf"/>
</dbReference>
<evidence type="ECO:0000256" key="2">
    <source>
        <dbReference type="ARBA" id="ARBA00012438"/>
    </source>
</evidence>
<sequence length="214" mass="22784">MSTLTPGNRQPAHGDDLLLRETNHRCSNDLQMVVSLLALQSRRAETPEARQALTDVMERVSILARARSALSQDRQPSIGGALRQVCEALHAQAEPRSILISMQVEQEVHGLSPHQITTLALVVNELATNAIKHAFEEGKSGHIRITAGGSPGREVTIMVDDDGLPFPEATSRSGDGLGLGLVKRLVASIGGLFIPPPPGSKVFEIRVAVQSGGA</sequence>
<organism evidence="9 10">
    <name type="scientific">Sphingobium naphthae</name>
    <dbReference type="NCBI Taxonomy" id="1886786"/>
    <lineage>
        <taxon>Bacteria</taxon>
        <taxon>Pseudomonadati</taxon>
        <taxon>Pseudomonadota</taxon>
        <taxon>Alphaproteobacteria</taxon>
        <taxon>Sphingomonadales</taxon>
        <taxon>Sphingomonadaceae</taxon>
        <taxon>Sphingobium</taxon>
    </lineage>
</organism>
<evidence type="ECO:0000256" key="4">
    <source>
        <dbReference type="ARBA" id="ARBA00022679"/>
    </source>
</evidence>
<dbReference type="Pfam" id="PF07568">
    <property type="entry name" value="HisKA_2"/>
    <property type="match status" value="1"/>
</dbReference>
<dbReference type="InterPro" id="IPR003594">
    <property type="entry name" value="HATPase_dom"/>
</dbReference>
<accession>A0ABU4A1T4</accession>
<comment type="catalytic activity">
    <reaction evidence="1">
        <text>ATP + protein L-histidine = ADP + protein N-phospho-L-histidine.</text>
        <dbReference type="EC" id="2.7.13.3"/>
    </reaction>
</comment>